<evidence type="ECO:0000313" key="2">
    <source>
        <dbReference type="EMBL" id="CAH3158768.1"/>
    </source>
</evidence>
<dbReference type="Proteomes" id="UP001159427">
    <property type="component" value="Unassembled WGS sequence"/>
</dbReference>
<feature type="compositionally biased region" description="Basic and acidic residues" evidence="1">
    <location>
        <begin position="11"/>
        <end position="41"/>
    </location>
</feature>
<evidence type="ECO:0000313" key="3">
    <source>
        <dbReference type="Proteomes" id="UP001159427"/>
    </source>
</evidence>
<keyword evidence="3" id="KW-1185">Reference proteome</keyword>
<protein>
    <submittedName>
        <fullName evidence="2">Uncharacterized protein</fullName>
    </submittedName>
</protein>
<comment type="caution">
    <text evidence="2">The sequence shown here is derived from an EMBL/GenBank/DDBJ whole genome shotgun (WGS) entry which is preliminary data.</text>
</comment>
<organism evidence="2 3">
    <name type="scientific">Porites evermanni</name>
    <dbReference type="NCBI Taxonomy" id="104178"/>
    <lineage>
        <taxon>Eukaryota</taxon>
        <taxon>Metazoa</taxon>
        <taxon>Cnidaria</taxon>
        <taxon>Anthozoa</taxon>
        <taxon>Hexacorallia</taxon>
        <taxon>Scleractinia</taxon>
        <taxon>Fungiina</taxon>
        <taxon>Poritidae</taxon>
        <taxon>Porites</taxon>
    </lineage>
</organism>
<evidence type="ECO:0000256" key="1">
    <source>
        <dbReference type="SAM" id="MobiDB-lite"/>
    </source>
</evidence>
<dbReference type="EMBL" id="CALNXI010001177">
    <property type="protein sequence ID" value="CAH3158768.1"/>
    <property type="molecule type" value="Genomic_DNA"/>
</dbReference>
<feature type="region of interest" description="Disordered" evidence="1">
    <location>
        <begin position="1"/>
        <end position="41"/>
    </location>
</feature>
<accession>A0ABN8Q7A9</accession>
<gene>
    <name evidence="2" type="ORF">PEVE_00002967</name>
</gene>
<name>A0ABN8Q7A9_9CNID</name>
<reference evidence="2 3" key="1">
    <citation type="submission" date="2022-05" db="EMBL/GenBank/DDBJ databases">
        <authorList>
            <consortium name="Genoscope - CEA"/>
            <person name="William W."/>
        </authorList>
    </citation>
    <scope>NUCLEOTIDE SEQUENCE [LARGE SCALE GENOMIC DNA]</scope>
</reference>
<proteinExistence type="predicted"/>
<sequence length="147" mass="17374">MRGATKGVCQGREEGEAFMDMERMPERRSSDTLDREPEHISSKDPKELIQRFWEVLERKALTIREEMRRYIPEDFKFPLDQQQKCISHWCFQIPVLGFNSGHYDLNLIKKHFVTQVTQDSDVKVANKLKNVQHQAVQIVLPLLYEDL</sequence>